<dbReference type="AlphaFoldDB" id="A0A7J5KXY5"/>
<protein>
    <submittedName>
        <fullName evidence="1">Uncharacterized protein</fullName>
    </submittedName>
</protein>
<gene>
    <name evidence="1" type="ORF">F9962_18035</name>
</gene>
<dbReference type="EMBL" id="WCLP01000085">
    <property type="protein sequence ID" value="KAB5278660.1"/>
    <property type="molecule type" value="Genomic_DNA"/>
</dbReference>
<reference evidence="1 2" key="1">
    <citation type="journal article" date="2019" name="Nat. Med.">
        <title>A library of human gut bacterial isolates paired with longitudinal multiomics data enables mechanistic microbiome research.</title>
        <authorList>
            <person name="Poyet M."/>
            <person name="Groussin M."/>
            <person name="Gibbons S.M."/>
            <person name="Avila-Pacheco J."/>
            <person name="Jiang X."/>
            <person name="Kearney S.M."/>
            <person name="Perrotta A.R."/>
            <person name="Berdy B."/>
            <person name="Zhao S."/>
            <person name="Lieberman T.D."/>
            <person name="Swanson P.K."/>
            <person name="Smith M."/>
            <person name="Roesemann S."/>
            <person name="Alexander J.E."/>
            <person name="Rich S.A."/>
            <person name="Livny J."/>
            <person name="Vlamakis H."/>
            <person name="Clish C."/>
            <person name="Bullock K."/>
            <person name="Deik A."/>
            <person name="Scott J."/>
            <person name="Pierce K.A."/>
            <person name="Xavier R.J."/>
            <person name="Alm E.J."/>
        </authorList>
    </citation>
    <scope>NUCLEOTIDE SEQUENCE [LARGE SCALE GENOMIC DNA]</scope>
    <source>
        <strain evidence="1 2">BIOML-A17</strain>
    </source>
</reference>
<accession>A0A7J5KXY5</accession>
<evidence type="ECO:0000313" key="1">
    <source>
        <dbReference type="EMBL" id="KAB5278660.1"/>
    </source>
</evidence>
<evidence type="ECO:0000313" key="2">
    <source>
        <dbReference type="Proteomes" id="UP000440773"/>
    </source>
</evidence>
<dbReference type="RefSeq" id="WP_147392809.1">
    <property type="nucleotide sequence ID" value="NZ_WCLO01000083.1"/>
</dbReference>
<comment type="caution">
    <text evidence="1">The sequence shown here is derived from an EMBL/GenBank/DDBJ whole genome shotgun (WGS) entry which is preliminary data.</text>
</comment>
<name>A0A7J5KXY5_BACSE</name>
<dbReference type="Proteomes" id="UP000440773">
    <property type="component" value="Unassembled WGS sequence"/>
</dbReference>
<sequence length="154" mass="17059">MVRGIAFNVPCPDKPPSRRRIPNVIRRRHKASCTGDIDSIKSCAGIFENHAQHGGSRSRSGFQRCSSITCGQFLHPGYHPDERHGPAERAARIKRLKPCAGLNETDKTVAQPDIARGIVFNLQCTYSTLRLGHSQLQDTDTLYSSEQYSNAPSI</sequence>
<proteinExistence type="predicted"/>
<organism evidence="1 2">
    <name type="scientific">Bacteroides stercoris</name>
    <dbReference type="NCBI Taxonomy" id="46506"/>
    <lineage>
        <taxon>Bacteria</taxon>
        <taxon>Pseudomonadati</taxon>
        <taxon>Bacteroidota</taxon>
        <taxon>Bacteroidia</taxon>
        <taxon>Bacteroidales</taxon>
        <taxon>Bacteroidaceae</taxon>
        <taxon>Bacteroides</taxon>
    </lineage>
</organism>